<name>A0A444JE16_9BACT</name>
<keyword evidence="1" id="KW-0255">Endonuclease</keyword>
<sequence length="233" mass="27167">MYYYEVISDEYRFEEFVLDLFNAKYNTQSFQLYKTKGATQHGIDVFSTEKKIVIQCKKKDLSRTDYMLKKELAQDLDESLQAIEELPFNFEFFILATTTKKYTTIQDKTAKLSQDKPFDVQFLSWKDIERVIQQYPELRKQYYPHLVAPELMDSVQGSITPTVAVNGNDNMVAGRDLTVAQKIIKKNEVIPDAGGRHITDQEAYKIKNEVKKYSDFMKEAGLNPNPSKVWKRL</sequence>
<reference evidence="1 2" key="1">
    <citation type="submission" date="2017-01" db="EMBL/GenBank/DDBJ databases">
        <title>The cable genome- insights into the physiology and evolution of filamentous bacteria capable of sulfide oxidation via long distance electron transfer.</title>
        <authorList>
            <person name="Schreiber L."/>
            <person name="Bjerg J.T."/>
            <person name="Boggild A."/>
            <person name="Van De Vossenberg J."/>
            <person name="Meysman F."/>
            <person name="Nielsen L.P."/>
            <person name="Schramm A."/>
            <person name="Kjeldsen K.U."/>
        </authorList>
    </citation>
    <scope>NUCLEOTIDE SEQUENCE [LARGE SCALE GENOMIC DNA]</scope>
    <source>
        <strain evidence="1">A5</strain>
    </source>
</reference>
<evidence type="ECO:0000313" key="2">
    <source>
        <dbReference type="Proteomes" id="UP000288892"/>
    </source>
</evidence>
<dbReference type="Proteomes" id="UP000288892">
    <property type="component" value="Unassembled WGS sequence"/>
</dbReference>
<dbReference type="GO" id="GO:0004519">
    <property type="term" value="F:endonuclease activity"/>
    <property type="evidence" value="ECO:0007669"/>
    <property type="project" value="UniProtKB-KW"/>
</dbReference>
<protein>
    <submittedName>
        <fullName evidence="1">Restriction endonuclease</fullName>
    </submittedName>
</protein>
<dbReference type="AlphaFoldDB" id="A0A444JE16"/>
<dbReference type="EMBL" id="MTKS01000160">
    <property type="protein sequence ID" value="RWX51324.1"/>
    <property type="molecule type" value="Genomic_DNA"/>
</dbReference>
<keyword evidence="1" id="KW-0378">Hydrolase</keyword>
<keyword evidence="2" id="KW-1185">Reference proteome</keyword>
<proteinExistence type="predicted"/>
<evidence type="ECO:0000313" key="1">
    <source>
        <dbReference type="EMBL" id="RWX51324.1"/>
    </source>
</evidence>
<keyword evidence="1" id="KW-0540">Nuclease</keyword>
<gene>
    <name evidence="1" type="ORF">VU01_11603</name>
</gene>
<organism evidence="1 2">
    <name type="scientific">Candidatus Electrothrix marina</name>
    <dbReference type="NCBI Taxonomy" id="1859130"/>
    <lineage>
        <taxon>Bacteria</taxon>
        <taxon>Pseudomonadati</taxon>
        <taxon>Thermodesulfobacteriota</taxon>
        <taxon>Desulfobulbia</taxon>
        <taxon>Desulfobulbales</taxon>
        <taxon>Desulfobulbaceae</taxon>
        <taxon>Candidatus Electrothrix</taxon>
    </lineage>
</organism>
<comment type="caution">
    <text evidence="1">The sequence shown here is derived from an EMBL/GenBank/DDBJ whole genome shotgun (WGS) entry which is preliminary data.</text>
</comment>
<accession>A0A444JE16</accession>